<organism evidence="10 11">
    <name type="scientific">Persicobacter diffluens</name>
    <dbReference type="NCBI Taxonomy" id="981"/>
    <lineage>
        <taxon>Bacteria</taxon>
        <taxon>Pseudomonadati</taxon>
        <taxon>Bacteroidota</taxon>
        <taxon>Cytophagia</taxon>
        <taxon>Cytophagales</taxon>
        <taxon>Persicobacteraceae</taxon>
        <taxon>Persicobacter</taxon>
    </lineage>
</organism>
<dbReference type="GO" id="GO:0004553">
    <property type="term" value="F:hydrolase activity, hydrolyzing O-glycosyl compounds"/>
    <property type="evidence" value="ECO:0007669"/>
    <property type="project" value="InterPro"/>
</dbReference>
<evidence type="ECO:0000256" key="7">
    <source>
        <dbReference type="PIRSR" id="PIRSR606710-2"/>
    </source>
</evidence>
<dbReference type="EMBL" id="BQKE01000005">
    <property type="protein sequence ID" value="GJM64405.1"/>
    <property type="molecule type" value="Genomic_DNA"/>
</dbReference>
<comment type="similarity">
    <text evidence="1 8">Belongs to the glycosyl hydrolase 43 family.</text>
</comment>
<evidence type="ECO:0008006" key="12">
    <source>
        <dbReference type="Google" id="ProtNLM"/>
    </source>
</evidence>
<reference evidence="10 11" key="1">
    <citation type="submission" date="2021-12" db="EMBL/GenBank/DDBJ databases">
        <title>Genome sequencing of bacteria with rrn-lacking chromosome and rrn-plasmid.</title>
        <authorList>
            <person name="Anda M."/>
            <person name="Iwasaki W."/>
        </authorList>
    </citation>
    <scope>NUCLEOTIDE SEQUENCE [LARGE SCALE GENOMIC DNA]</scope>
    <source>
        <strain evidence="10 11">NBRC 15940</strain>
    </source>
</reference>
<sequence>MQYLYFFITLFGFFISPMFCSAQAPIFTDFFTADPSARVFKDTLYVYPSHDRDSARWWDMEDYYVYRTTDLKHWENAGKILSLSDIDWAEKYAWAPDCIEKDGQYYFYFPTDQKHIGVAVADHPTGPFKDALQRPLLSISDPGVICDRDFIDPCPFIDKDGQAYLFVGQNTLNILELNPDMVSHEGKIHIIDNLPDFFEAVWMHERQGIYYLSYSGHGKIYYATADHPTGPFTFKGPILGEVNSGTNHHSIVEFKGNWYMFYHTSDLALSKIPADDPEQQYVQWRRSVCMQQIKYLDNGDIQPINHMTPKF</sequence>
<dbReference type="AlphaFoldDB" id="A0AAN5ALW3"/>
<keyword evidence="3 8" id="KW-0378">Hydrolase</keyword>
<dbReference type="InterPro" id="IPR006710">
    <property type="entry name" value="Glyco_hydro_43"/>
</dbReference>
<dbReference type="SUPFAM" id="SSF75005">
    <property type="entry name" value="Arabinanase/levansucrase/invertase"/>
    <property type="match status" value="1"/>
</dbReference>
<protein>
    <recommendedName>
        <fullName evidence="12">Alpha-N-arabinofuranosidase</fullName>
    </recommendedName>
</protein>
<dbReference type="InterPro" id="IPR052176">
    <property type="entry name" value="Glycosyl_Hydrlase_43_Enz"/>
</dbReference>
<evidence type="ECO:0000256" key="2">
    <source>
        <dbReference type="ARBA" id="ARBA00022651"/>
    </source>
</evidence>
<dbReference type="CDD" id="cd08990">
    <property type="entry name" value="GH43_AXH_like"/>
    <property type="match status" value="1"/>
</dbReference>
<gene>
    <name evidence="10" type="ORF">PEDI_49570</name>
</gene>
<keyword evidence="2" id="KW-0624">Polysaccharide degradation</keyword>
<evidence type="ECO:0000256" key="6">
    <source>
        <dbReference type="PIRSR" id="PIRSR606710-1"/>
    </source>
</evidence>
<evidence type="ECO:0000313" key="10">
    <source>
        <dbReference type="EMBL" id="GJM64405.1"/>
    </source>
</evidence>
<dbReference type="RefSeq" id="WP_338239469.1">
    <property type="nucleotide sequence ID" value="NZ_BQKE01000005.1"/>
</dbReference>
<dbReference type="Proteomes" id="UP001310022">
    <property type="component" value="Unassembled WGS sequence"/>
</dbReference>
<keyword evidence="4" id="KW-0119">Carbohydrate metabolism</keyword>
<dbReference type="Gene3D" id="2.115.10.20">
    <property type="entry name" value="Glycosyl hydrolase domain, family 43"/>
    <property type="match status" value="1"/>
</dbReference>
<proteinExistence type="inferred from homology"/>
<evidence type="ECO:0000256" key="5">
    <source>
        <dbReference type="ARBA" id="ARBA00023295"/>
    </source>
</evidence>
<evidence type="ECO:0000256" key="4">
    <source>
        <dbReference type="ARBA" id="ARBA00023277"/>
    </source>
</evidence>
<keyword evidence="5 8" id="KW-0326">Glycosidase</keyword>
<name>A0AAN5ALW3_9BACT</name>
<keyword evidence="11" id="KW-1185">Reference proteome</keyword>
<feature type="chain" id="PRO_5042832827" description="Alpha-N-arabinofuranosidase" evidence="9">
    <location>
        <begin position="25"/>
        <end position="311"/>
    </location>
</feature>
<evidence type="ECO:0000256" key="9">
    <source>
        <dbReference type="SAM" id="SignalP"/>
    </source>
</evidence>
<dbReference type="PANTHER" id="PTHR43772:SF2">
    <property type="entry name" value="PUTATIVE (AFU_ORTHOLOGUE AFUA_2G04480)-RELATED"/>
    <property type="match status" value="1"/>
</dbReference>
<keyword evidence="2" id="KW-0858">Xylan degradation</keyword>
<dbReference type="PANTHER" id="PTHR43772">
    <property type="entry name" value="ENDO-1,4-BETA-XYLANASE"/>
    <property type="match status" value="1"/>
</dbReference>
<dbReference type="GO" id="GO:0045493">
    <property type="term" value="P:xylan catabolic process"/>
    <property type="evidence" value="ECO:0007669"/>
    <property type="project" value="UniProtKB-KW"/>
</dbReference>
<keyword evidence="9" id="KW-0732">Signal</keyword>
<evidence type="ECO:0000256" key="1">
    <source>
        <dbReference type="ARBA" id="ARBA00009865"/>
    </source>
</evidence>
<feature type="site" description="Important for catalytic activity, responsible for pKa modulation of the active site Glu and correct orientation of both the proton donor and substrate" evidence="7">
    <location>
        <position position="152"/>
    </location>
</feature>
<feature type="active site" description="Proton donor" evidence="6">
    <location>
        <position position="199"/>
    </location>
</feature>
<comment type="caution">
    <text evidence="10">The sequence shown here is derived from an EMBL/GenBank/DDBJ whole genome shotgun (WGS) entry which is preliminary data.</text>
</comment>
<accession>A0AAN5ALW3</accession>
<feature type="signal peptide" evidence="9">
    <location>
        <begin position="1"/>
        <end position="24"/>
    </location>
</feature>
<evidence type="ECO:0000313" key="11">
    <source>
        <dbReference type="Proteomes" id="UP001310022"/>
    </source>
</evidence>
<evidence type="ECO:0000256" key="3">
    <source>
        <dbReference type="ARBA" id="ARBA00022801"/>
    </source>
</evidence>
<feature type="active site" description="Proton acceptor" evidence="6">
    <location>
        <position position="53"/>
    </location>
</feature>
<dbReference type="InterPro" id="IPR023296">
    <property type="entry name" value="Glyco_hydro_beta-prop_sf"/>
</dbReference>
<dbReference type="Pfam" id="PF04616">
    <property type="entry name" value="Glyco_hydro_43"/>
    <property type="match status" value="1"/>
</dbReference>
<evidence type="ECO:0000256" key="8">
    <source>
        <dbReference type="RuleBase" id="RU361187"/>
    </source>
</evidence>